<dbReference type="Proteomes" id="UP001066276">
    <property type="component" value="Chromosome 3_2"/>
</dbReference>
<sequence length="130" mass="14596">MGGRYNQVFRTVLQNGQNGTAAMVTHPEMVHSRGQVGQQVGRKALLREPILKPGKQLLERARPQMVLKGVGVHNWEIQQKMGLRLQKAKYVTDKGMGRREQKRRVMLRGRKERTAQGTVEGTGNGEGKPL</sequence>
<protein>
    <submittedName>
        <fullName evidence="2">Uncharacterized protein</fullName>
    </submittedName>
</protein>
<dbReference type="AlphaFoldDB" id="A0AAV7TJA2"/>
<gene>
    <name evidence="2" type="ORF">NDU88_001773</name>
</gene>
<dbReference type="EMBL" id="JANPWB010000006">
    <property type="protein sequence ID" value="KAJ1176495.1"/>
    <property type="molecule type" value="Genomic_DNA"/>
</dbReference>
<feature type="compositionally biased region" description="Gly residues" evidence="1">
    <location>
        <begin position="120"/>
        <end position="130"/>
    </location>
</feature>
<accession>A0AAV7TJA2</accession>
<evidence type="ECO:0000313" key="2">
    <source>
        <dbReference type="EMBL" id="KAJ1176495.1"/>
    </source>
</evidence>
<proteinExistence type="predicted"/>
<name>A0AAV7TJA2_PLEWA</name>
<reference evidence="2" key="1">
    <citation type="journal article" date="2022" name="bioRxiv">
        <title>Sequencing and chromosome-scale assembly of the giantPleurodeles waltlgenome.</title>
        <authorList>
            <person name="Brown T."/>
            <person name="Elewa A."/>
            <person name="Iarovenko S."/>
            <person name="Subramanian E."/>
            <person name="Araus A.J."/>
            <person name="Petzold A."/>
            <person name="Susuki M."/>
            <person name="Suzuki K.-i.T."/>
            <person name="Hayashi T."/>
            <person name="Toyoda A."/>
            <person name="Oliveira C."/>
            <person name="Osipova E."/>
            <person name="Leigh N.D."/>
            <person name="Simon A."/>
            <person name="Yun M.H."/>
        </authorList>
    </citation>
    <scope>NUCLEOTIDE SEQUENCE</scope>
    <source>
        <strain evidence="2">20211129_DDA</strain>
        <tissue evidence="2">Liver</tissue>
    </source>
</reference>
<comment type="caution">
    <text evidence="2">The sequence shown here is derived from an EMBL/GenBank/DDBJ whole genome shotgun (WGS) entry which is preliminary data.</text>
</comment>
<evidence type="ECO:0000256" key="1">
    <source>
        <dbReference type="SAM" id="MobiDB-lite"/>
    </source>
</evidence>
<keyword evidence="3" id="KW-1185">Reference proteome</keyword>
<organism evidence="2 3">
    <name type="scientific">Pleurodeles waltl</name>
    <name type="common">Iberian ribbed newt</name>
    <dbReference type="NCBI Taxonomy" id="8319"/>
    <lineage>
        <taxon>Eukaryota</taxon>
        <taxon>Metazoa</taxon>
        <taxon>Chordata</taxon>
        <taxon>Craniata</taxon>
        <taxon>Vertebrata</taxon>
        <taxon>Euteleostomi</taxon>
        <taxon>Amphibia</taxon>
        <taxon>Batrachia</taxon>
        <taxon>Caudata</taxon>
        <taxon>Salamandroidea</taxon>
        <taxon>Salamandridae</taxon>
        <taxon>Pleurodelinae</taxon>
        <taxon>Pleurodeles</taxon>
    </lineage>
</organism>
<evidence type="ECO:0000313" key="3">
    <source>
        <dbReference type="Proteomes" id="UP001066276"/>
    </source>
</evidence>
<feature type="region of interest" description="Disordered" evidence="1">
    <location>
        <begin position="105"/>
        <end position="130"/>
    </location>
</feature>